<evidence type="ECO:0000313" key="3">
    <source>
        <dbReference type="Proteomes" id="UP000733744"/>
    </source>
</evidence>
<evidence type="ECO:0000313" key="2">
    <source>
        <dbReference type="EMBL" id="TRX03303.1"/>
    </source>
</evidence>
<dbReference type="SUPFAM" id="SSF47598">
    <property type="entry name" value="Ribbon-helix-helix"/>
    <property type="match status" value="1"/>
</dbReference>
<dbReference type="RefSeq" id="WP_127030225.1">
    <property type="nucleotide sequence ID" value="NZ_RYFG02000007.1"/>
</dbReference>
<dbReference type="EMBL" id="RYFG02000007">
    <property type="protein sequence ID" value="TRX03303.1"/>
    <property type="molecule type" value="Genomic_DNA"/>
</dbReference>
<dbReference type="InterPro" id="IPR013321">
    <property type="entry name" value="Arc_rbn_hlx_hlx"/>
</dbReference>
<dbReference type="InterPro" id="IPR010985">
    <property type="entry name" value="Ribbon_hlx_hlx"/>
</dbReference>
<evidence type="ECO:0000259" key="1">
    <source>
        <dbReference type="Pfam" id="PF22513"/>
    </source>
</evidence>
<name>A0ABY3CH28_9GAMM</name>
<organism evidence="2 3">
    <name type="scientific">Candidatus Methylobacter oryzae</name>
    <dbReference type="NCBI Taxonomy" id="2497749"/>
    <lineage>
        <taxon>Bacteria</taxon>
        <taxon>Pseudomonadati</taxon>
        <taxon>Pseudomonadota</taxon>
        <taxon>Gammaproteobacteria</taxon>
        <taxon>Methylococcales</taxon>
        <taxon>Methylococcaceae</taxon>
        <taxon>Methylobacter</taxon>
    </lineage>
</organism>
<dbReference type="Pfam" id="PF22513">
    <property type="entry name" value="FitA-like_RHH"/>
    <property type="match status" value="1"/>
</dbReference>
<dbReference type="GO" id="GO:0003677">
    <property type="term" value="F:DNA binding"/>
    <property type="evidence" value="ECO:0007669"/>
    <property type="project" value="UniProtKB-KW"/>
</dbReference>
<gene>
    <name evidence="2" type="ORF">EKO24_000685</name>
</gene>
<reference evidence="2 3" key="1">
    <citation type="journal article" date="2019" name="Antonie Van Leeuwenhoek">
        <title>Description of 'Ca. Methylobacter oryzae' KRF1, a novel species from the environmentally important Methylobacter clade 2.</title>
        <authorList>
            <person name="Khatri K."/>
            <person name="Mohite J.A."/>
            <person name="Pandit P.S."/>
            <person name="Bahulikar R."/>
            <person name="Rahalkar M.C."/>
        </authorList>
    </citation>
    <scope>NUCLEOTIDE SEQUENCE [LARGE SCALE GENOMIC DNA]</scope>
    <source>
        <strain evidence="2 3">KRF1</strain>
    </source>
</reference>
<accession>A0ABY3CH28</accession>
<dbReference type="Gene3D" id="1.10.1220.10">
    <property type="entry name" value="Met repressor-like"/>
    <property type="match status" value="1"/>
</dbReference>
<proteinExistence type="predicted"/>
<keyword evidence="3" id="KW-1185">Reference proteome</keyword>
<keyword evidence="2" id="KW-0238">DNA-binding</keyword>
<dbReference type="Proteomes" id="UP000733744">
    <property type="component" value="Unassembled WGS sequence"/>
</dbReference>
<dbReference type="InterPro" id="IPR053853">
    <property type="entry name" value="FitA-like_RHH"/>
</dbReference>
<feature type="domain" description="Antitoxin FitA-like ribbon-helix-helix" evidence="1">
    <location>
        <begin position="2"/>
        <end position="37"/>
    </location>
</feature>
<sequence length="80" mass="9184">MATLTLKNIPDNLYNQLKEAAKLHHRSINSEILYCVERTINPHKINVNEHLAMAKQLRAKTADYLLTDEEIDKAKSEGRP</sequence>
<comment type="caution">
    <text evidence="2">The sequence shown here is derived from an EMBL/GenBank/DDBJ whole genome shotgun (WGS) entry which is preliminary data.</text>
</comment>
<protein>
    <submittedName>
        <fullName evidence="2">Arc family DNA-binding protein</fullName>
    </submittedName>
</protein>